<evidence type="ECO:0000313" key="7">
    <source>
        <dbReference type="Proteomes" id="UP000324726"/>
    </source>
</evidence>
<comment type="caution">
    <text evidence="6">The sequence shown here is derived from an EMBL/GenBank/DDBJ whole genome shotgun (WGS) entry which is preliminary data.</text>
</comment>
<organism evidence="6 7">
    <name type="scientific">Corynebacterium urealyticum</name>
    <dbReference type="NCBI Taxonomy" id="43771"/>
    <lineage>
        <taxon>Bacteria</taxon>
        <taxon>Bacillati</taxon>
        <taxon>Actinomycetota</taxon>
        <taxon>Actinomycetes</taxon>
        <taxon>Mycobacteriales</taxon>
        <taxon>Corynebacteriaceae</taxon>
        <taxon>Corynebacterium</taxon>
    </lineage>
</organism>
<sequence length="171" mass="18286">MKIWKSVAVATAAVAGLTLTACGSEDADNAATTEQTTASSAPSSTAPEEKLPTPQELQEVLLKAVDPRVPAEEKVNSVVDGDQAPEIFEALTRSQSEAQAKLEVVDPVLPGVLPDMAEATIKLQAPERDPQVISGVEFVHEDGKWKLDTRWACTLVETVLPEQVPPMCKEL</sequence>
<dbReference type="InterPro" id="IPR058644">
    <property type="entry name" value="Mtb12-like_C"/>
</dbReference>
<feature type="compositionally biased region" description="Low complexity" evidence="3">
    <location>
        <begin position="30"/>
        <end position="46"/>
    </location>
</feature>
<evidence type="ECO:0000256" key="4">
    <source>
        <dbReference type="SAM" id="SignalP"/>
    </source>
</evidence>
<dbReference type="EMBL" id="VSZI01000001">
    <property type="protein sequence ID" value="TYR21015.1"/>
    <property type="molecule type" value="Genomic_DNA"/>
</dbReference>
<comment type="similarity">
    <text evidence="2">Belongs to the MTB12 family.</text>
</comment>
<keyword evidence="1 4" id="KW-0732">Signal</keyword>
<evidence type="ECO:0000256" key="3">
    <source>
        <dbReference type="SAM" id="MobiDB-lite"/>
    </source>
</evidence>
<evidence type="ECO:0000313" key="6">
    <source>
        <dbReference type="EMBL" id="TYR21015.1"/>
    </source>
</evidence>
<dbReference type="Pfam" id="PF26580">
    <property type="entry name" value="Mtb12_C"/>
    <property type="match status" value="1"/>
</dbReference>
<dbReference type="PROSITE" id="PS51257">
    <property type="entry name" value="PROKAR_LIPOPROTEIN"/>
    <property type="match status" value="1"/>
</dbReference>
<reference evidence="6 7" key="1">
    <citation type="submission" date="2019-08" db="EMBL/GenBank/DDBJ databases">
        <title>Draft genome of C. urealyticum strain VH4248.</title>
        <authorList>
            <person name="Navas J."/>
        </authorList>
    </citation>
    <scope>NUCLEOTIDE SEQUENCE [LARGE SCALE GENOMIC DNA]</scope>
    <source>
        <strain evidence="6 7">VH4248</strain>
    </source>
</reference>
<feature type="chain" id="PRO_5038457657" description="Low molecular weight antigen MTB12-like C-terminal domain-containing protein" evidence="4">
    <location>
        <begin position="24"/>
        <end position="171"/>
    </location>
</feature>
<name>A0A5D4G0F2_9CORY</name>
<feature type="domain" description="Low molecular weight antigen MTB12-like C-terminal" evidence="5">
    <location>
        <begin position="51"/>
        <end position="159"/>
    </location>
</feature>
<feature type="signal peptide" evidence="4">
    <location>
        <begin position="1"/>
        <end position="23"/>
    </location>
</feature>
<feature type="region of interest" description="Disordered" evidence="3">
    <location>
        <begin position="28"/>
        <end position="54"/>
    </location>
</feature>
<evidence type="ECO:0000259" key="5">
    <source>
        <dbReference type="Pfam" id="PF26580"/>
    </source>
</evidence>
<accession>A0A5D4G0F2</accession>
<evidence type="ECO:0000256" key="2">
    <source>
        <dbReference type="ARBA" id="ARBA00093774"/>
    </source>
</evidence>
<dbReference type="Proteomes" id="UP000324726">
    <property type="component" value="Unassembled WGS sequence"/>
</dbReference>
<evidence type="ECO:0000256" key="1">
    <source>
        <dbReference type="ARBA" id="ARBA00022729"/>
    </source>
</evidence>
<dbReference type="AlphaFoldDB" id="A0A5D4G0F2"/>
<gene>
    <name evidence="6" type="ORF">FYJ87_04770</name>
</gene>
<proteinExistence type="inferred from homology"/>
<protein>
    <recommendedName>
        <fullName evidence="5">Low molecular weight antigen MTB12-like C-terminal domain-containing protein</fullName>
    </recommendedName>
</protein>